<dbReference type="InterPro" id="IPR004089">
    <property type="entry name" value="MCPsignal_dom"/>
</dbReference>
<name>A0A0U1KTJ8_9FIRM</name>
<protein>
    <submittedName>
        <fullName evidence="7">Methyl-accepting chemotaxis protein</fullName>
    </submittedName>
</protein>
<dbReference type="Pfam" id="PF12729">
    <property type="entry name" value="4HB_MCP_1"/>
    <property type="match status" value="1"/>
</dbReference>
<evidence type="ECO:0000256" key="3">
    <source>
        <dbReference type="PROSITE-ProRule" id="PRU00284"/>
    </source>
</evidence>
<dbReference type="PROSITE" id="PS50885">
    <property type="entry name" value="HAMP"/>
    <property type="match status" value="1"/>
</dbReference>
<dbReference type="Gene3D" id="6.10.340.10">
    <property type="match status" value="1"/>
</dbReference>
<dbReference type="PANTHER" id="PTHR32089">
    <property type="entry name" value="METHYL-ACCEPTING CHEMOTAXIS PROTEIN MCPB"/>
    <property type="match status" value="1"/>
</dbReference>
<dbReference type="SUPFAM" id="SSF58104">
    <property type="entry name" value="Methyl-accepting chemotaxis protein (MCP) signaling domain"/>
    <property type="match status" value="1"/>
</dbReference>
<sequence length="562" mass="60787">MRITIGTKLILIAVPILLVSILVQLFAYFIFTDTSQNMRESVKNSQIQQRIAKTRLTLEQVVMPANDYLITGDVTERKNFEELSEQLETNLRELENLSLTPAELTIVQEFRRDWQEIKPDAVQILNLANPVGNFAGGDIMERMDAETERASGEIDKLDQIYENLAASSYRQAEDNRGKVVVGFAINTLVIVLLVVGSGYYAITRIVRPLREVAGLIEDLGDSGGDLTRRIHSKTGDEMEDIADATNKLVASTQTMIGKIGQVTTNLYAVTQNVAAQCQVVLLSNEQVTSSIADVAKGSSEQAEGSQSLTAQVEVLANAVNALNSLSEAISAQELITKNKIEVSNSLLKQVESAMDEISSQSGSVQLHIAKLENMSGEITQIVEVITAIAQQTALLALNAAIEAARAGEQGRGFAVVADEVRKLAEQSEQSASEIAQVVNNIQQEIGTAVTFTVENATAAKKGIEMSNAICKAITDIQDAVNKIGEQLTTVREKIVILDSVADVTVAATQNISAVCQQNAAMAQEVSALAEQQSNSLKDVMAENQTITAETGVLNNMIHKFTY</sequence>
<keyword evidence="1 3" id="KW-0807">Transducer</keyword>
<dbReference type="PRINTS" id="PR00260">
    <property type="entry name" value="CHEMTRNSDUCR"/>
</dbReference>
<dbReference type="GO" id="GO:0007165">
    <property type="term" value="P:signal transduction"/>
    <property type="evidence" value="ECO:0007669"/>
    <property type="project" value="UniProtKB-KW"/>
</dbReference>
<dbReference type="EMBL" id="CTRP01000003">
    <property type="protein sequence ID" value="CQR70717.1"/>
    <property type="molecule type" value="Genomic_DNA"/>
</dbReference>
<evidence type="ECO:0000259" key="6">
    <source>
        <dbReference type="PROSITE" id="PS50885"/>
    </source>
</evidence>
<evidence type="ECO:0000313" key="7">
    <source>
        <dbReference type="EMBL" id="CQR70717.1"/>
    </source>
</evidence>
<dbReference type="RefSeq" id="WP_021169440.1">
    <property type="nucleotide sequence ID" value="NZ_CTRP01000003.1"/>
</dbReference>
<dbReference type="PANTHER" id="PTHR32089:SF112">
    <property type="entry name" value="LYSOZYME-LIKE PROTEIN-RELATED"/>
    <property type="match status" value="1"/>
</dbReference>
<dbReference type="SMART" id="SM00283">
    <property type="entry name" value="MA"/>
    <property type="match status" value="1"/>
</dbReference>
<keyword evidence="4" id="KW-0472">Membrane</keyword>
<dbReference type="GO" id="GO:0004888">
    <property type="term" value="F:transmembrane signaling receptor activity"/>
    <property type="evidence" value="ECO:0007669"/>
    <property type="project" value="InterPro"/>
</dbReference>
<feature type="domain" description="Methyl-accepting transducer" evidence="5">
    <location>
        <begin position="276"/>
        <end position="533"/>
    </location>
</feature>
<dbReference type="PROSITE" id="PS50111">
    <property type="entry name" value="CHEMOTAXIS_TRANSDUC_2"/>
    <property type="match status" value="1"/>
</dbReference>
<evidence type="ECO:0000259" key="5">
    <source>
        <dbReference type="PROSITE" id="PS50111"/>
    </source>
</evidence>
<dbReference type="InterPro" id="IPR024478">
    <property type="entry name" value="HlyB_4HB_MCP"/>
</dbReference>
<feature type="domain" description="HAMP" evidence="6">
    <location>
        <begin position="203"/>
        <end position="257"/>
    </location>
</feature>
<dbReference type="Proteomes" id="UP000049855">
    <property type="component" value="Unassembled WGS sequence"/>
</dbReference>
<keyword evidence="4" id="KW-0812">Transmembrane</keyword>
<gene>
    <name evidence="7" type="ORF">SpAn4DRAFT_1695</name>
</gene>
<evidence type="ECO:0000256" key="1">
    <source>
        <dbReference type="ARBA" id="ARBA00023224"/>
    </source>
</evidence>
<feature type="transmembrane region" description="Helical" evidence="4">
    <location>
        <begin position="12"/>
        <end position="31"/>
    </location>
</feature>
<keyword evidence="8" id="KW-1185">Reference proteome</keyword>
<dbReference type="CDD" id="cd06225">
    <property type="entry name" value="HAMP"/>
    <property type="match status" value="1"/>
</dbReference>
<dbReference type="Pfam" id="PF00015">
    <property type="entry name" value="MCPsignal"/>
    <property type="match status" value="1"/>
</dbReference>
<dbReference type="GO" id="GO:0016020">
    <property type="term" value="C:membrane"/>
    <property type="evidence" value="ECO:0007669"/>
    <property type="project" value="InterPro"/>
</dbReference>
<proteinExistence type="inferred from homology"/>
<feature type="transmembrane region" description="Helical" evidence="4">
    <location>
        <begin position="179"/>
        <end position="202"/>
    </location>
</feature>
<reference evidence="8" key="1">
    <citation type="submission" date="2015-03" db="EMBL/GenBank/DDBJ databases">
        <authorList>
            <person name="Nijsse Bart"/>
        </authorList>
    </citation>
    <scope>NUCLEOTIDE SEQUENCE [LARGE SCALE GENOMIC DNA]</scope>
</reference>
<comment type="similarity">
    <text evidence="2">Belongs to the methyl-accepting chemotaxis (MCP) protein family.</text>
</comment>
<dbReference type="AlphaFoldDB" id="A0A0U1KTJ8"/>
<accession>A0A0U1KTJ8</accession>
<organism evidence="7 8">
    <name type="scientific">Sporomusa ovata</name>
    <dbReference type="NCBI Taxonomy" id="2378"/>
    <lineage>
        <taxon>Bacteria</taxon>
        <taxon>Bacillati</taxon>
        <taxon>Bacillota</taxon>
        <taxon>Negativicutes</taxon>
        <taxon>Selenomonadales</taxon>
        <taxon>Sporomusaceae</taxon>
        <taxon>Sporomusa</taxon>
    </lineage>
</organism>
<dbReference type="SMART" id="SM00304">
    <property type="entry name" value="HAMP"/>
    <property type="match status" value="1"/>
</dbReference>
<dbReference type="Pfam" id="PF00672">
    <property type="entry name" value="HAMP"/>
    <property type="match status" value="1"/>
</dbReference>
<evidence type="ECO:0000256" key="2">
    <source>
        <dbReference type="ARBA" id="ARBA00029447"/>
    </source>
</evidence>
<dbReference type="GO" id="GO:0006935">
    <property type="term" value="P:chemotaxis"/>
    <property type="evidence" value="ECO:0007669"/>
    <property type="project" value="InterPro"/>
</dbReference>
<dbReference type="InterPro" id="IPR004090">
    <property type="entry name" value="Chemotax_Me-accpt_rcpt"/>
</dbReference>
<dbReference type="InterPro" id="IPR003660">
    <property type="entry name" value="HAMP_dom"/>
</dbReference>
<dbReference type="Gene3D" id="1.10.287.950">
    <property type="entry name" value="Methyl-accepting chemotaxis protein"/>
    <property type="match status" value="1"/>
</dbReference>
<keyword evidence="4" id="KW-1133">Transmembrane helix</keyword>
<evidence type="ECO:0000256" key="4">
    <source>
        <dbReference type="SAM" id="Phobius"/>
    </source>
</evidence>
<evidence type="ECO:0000313" key="8">
    <source>
        <dbReference type="Proteomes" id="UP000049855"/>
    </source>
</evidence>